<dbReference type="Gene3D" id="3.40.630.30">
    <property type="match status" value="1"/>
</dbReference>
<dbReference type="GO" id="GO:0046872">
    <property type="term" value="F:metal ion binding"/>
    <property type="evidence" value="ECO:0007669"/>
    <property type="project" value="InterPro"/>
</dbReference>
<feature type="domain" description="ATP-grasp" evidence="5">
    <location>
        <begin position="503"/>
        <end position="539"/>
    </location>
</feature>
<dbReference type="SMART" id="SM00881">
    <property type="entry name" value="CoA_binding"/>
    <property type="match status" value="1"/>
</dbReference>
<keyword evidence="3 4" id="KW-0067">ATP-binding</keyword>
<dbReference type="InterPro" id="IPR013815">
    <property type="entry name" value="ATP_grasp_subdomain_1"/>
</dbReference>
<dbReference type="InterPro" id="IPR016102">
    <property type="entry name" value="Succinyl-CoA_synth-like"/>
</dbReference>
<keyword evidence="2 4" id="KW-0547">Nucleotide-binding</keyword>
<dbReference type="Pfam" id="PF00583">
    <property type="entry name" value="Acetyltransf_1"/>
    <property type="match status" value="1"/>
</dbReference>
<dbReference type="InterPro" id="IPR000182">
    <property type="entry name" value="GNAT_dom"/>
</dbReference>
<reference evidence="7 8" key="1">
    <citation type="journal article" date="2018" name="Sci. Rep.">
        <title>Genome Features and Biochemical Characteristics of a Robust, Fast Growing and Naturally Transformable Cyanobacterium Synechococcus elongatus PCC 11801 Isolated from India.</title>
        <authorList>
            <person name="Jaiswal D."/>
            <person name="Sengupta A."/>
            <person name="Sohoni S."/>
            <person name="Sengupta S."/>
            <person name="Phadnavis A.G."/>
            <person name="Pakrasi H.B."/>
            <person name="Wangikar P.P."/>
        </authorList>
    </citation>
    <scope>NUCLEOTIDE SEQUENCE [LARGE SCALE GENOMIC DNA]</scope>
    <source>
        <strain evidence="7 8">PCC 11801</strain>
    </source>
</reference>
<evidence type="ECO:0000259" key="6">
    <source>
        <dbReference type="PROSITE" id="PS51186"/>
    </source>
</evidence>
<dbReference type="Gene3D" id="3.40.50.261">
    <property type="entry name" value="Succinyl-CoA synthetase domains"/>
    <property type="match status" value="2"/>
</dbReference>
<dbReference type="InterPro" id="IPR016181">
    <property type="entry name" value="Acyl_CoA_acyltransferase"/>
</dbReference>
<dbReference type="SUPFAM" id="SSF56059">
    <property type="entry name" value="Glutathione synthetase ATP-binding domain-like"/>
    <property type="match status" value="1"/>
</dbReference>
<dbReference type="Gene3D" id="3.30.1490.20">
    <property type="entry name" value="ATP-grasp fold, A domain"/>
    <property type="match status" value="1"/>
</dbReference>
<dbReference type="AlphaFoldDB" id="A0AAN1QN07"/>
<evidence type="ECO:0000256" key="3">
    <source>
        <dbReference type="ARBA" id="ARBA00022840"/>
    </source>
</evidence>
<dbReference type="Pfam" id="PF13380">
    <property type="entry name" value="CoA_binding_2"/>
    <property type="match status" value="1"/>
</dbReference>
<protein>
    <submittedName>
        <fullName evidence="7">Bifunctional acetate--CoA ligase family protein/GNAT family N-acetyltransferase</fullName>
    </submittedName>
</protein>
<accession>A0AAN1QN07</accession>
<dbReference type="PANTHER" id="PTHR43334:SF1">
    <property type="entry name" value="3-HYDROXYPROPIONATE--COA LIGASE [ADP-FORMING]"/>
    <property type="match status" value="1"/>
</dbReference>
<dbReference type="PROSITE" id="PS50975">
    <property type="entry name" value="ATP_GRASP"/>
    <property type="match status" value="1"/>
</dbReference>
<dbReference type="InterPro" id="IPR032875">
    <property type="entry name" value="Succ_CoA_lig_flav_dom"/>
</dbReference>
<evidence type="ECO:0000313" key="8">
    <source>
        <dbReference type="Proteomes" id="UP000267249"/>
    </source>
</evidence>
<dbReference type="Gene3D" id="3.30.470.20">
    <property type="entry name" value="ATP-grasp fold, B domain"/>
    <property type="match status" value="1"/>
</dbReference>
<dbReference type="Pfam" id="PF13607">
    <property type="entry name" value="Succ_CoA_lig"/>
    <property type="match status" value="1"/>
</dbReference>
<dbReference type="Pfam" id="PF19045">
    <property type="entry name" value="Ligase_CoA_2"/>
    <property type="match status" value="1"/>
</dbReference>
<dbReference type="GO" id="GO:0043758">
    <property type="term" value="F:acetate-CoA ligase (ADP-forming) activity"/>
    <property type="evidence" value="ECO:0007669"/>
    <property type="project" value="InterPro"/>
</dbReference>
<dbReference type="SUPFAM" id="SSF52210">
    <property type="entry name" value="Succinyl-CoA synthetase domains"/>
    <property type="match status" value="2"/>
</dbReference>
<dbReference type="InterPro" id="IPR011761">
    <property type="entry name" value="ATP-grasp"/>
</dbReference>
<dbReference type="SUPFAM" id="SSF55729">
    <property type="entry name" value="Acyl-CoA N-acyltransferases (Nat)"/>
    <property type="match status" value="1"/>
</dbReference>
<dbReference type="Gene3D" id="3.40.50.720">
    <property type="entry name" value="NAD(P)-binding Rossmann-like Domain"/>
    <property type="match status" value="1"/>
</dbReference>
<dbReference type="Pfam" id="PF13549">
    <property type="entry name" value="ATP-grasp_5"/>
    <property type="match status" value="1"/>
</dbReference>
<evidence type="ECO:0000256" key="4">
    <source>
        <dbReference type="PROSITE-ProRule" id="PRU00409"/>
    </source>
</evidence>
<name>A0AAN1QN07_SYNEL</name>
<evidence type="ECO:0000259" key="5">
    <source>
        <dbReference type="PROSITE" id="PS50975"/>
    </source>
</evidence>
<organism evidence="7 8">
    <name type="scientific">Synechococcus elongatus PCC 11801</name>
    <dbReference type="NCBI Taxonomy" id="2219813"/>
    <lineage>
        <taxon>Bacteria</taxon>
        <taxon>Bacillati</taxon>
        <taxon>Cyanobacteriota</taxon>
        <taxon>Cyanophyceae</taxon>
        <taxon>Synechococcales</taxon>
        <taxon>Synechococcaceae</taxon>
        <taxon>Synechococcus</taxon>
    </lineage>
</organism>
<dbReference type="SUPFAM" id="SSF51735">
    <property type="entry name" value="NAD(P)-binding Rossmann-fold domains"/>
    <property type="match status" value="1"/>
</dbReference>
<keyword evidence="1 7" id="KW-0436">Ligase</keyword>
<dbReference type="EMBL" id="CP030139">
    <property type="protein sequence ID" value="AZB72261.1"/>
    <property type="molecule type" value="Genomic_DNA"/>
</dbReference>
<dbReference type="Proteomes" id="UP000267249">
    <property type="component" value="Chromosome"/>
</dbReference>
<evidence type="ECO:0000313" key="7">
    <source>
        <dbReference type="EMBL" id="AZB72261.1"/>
    </source>
</evidence>
<dbReference type="InterPro" id="IPR051538">
    <property type="entry name" value="Acyl-CoA_Synth/Transferase"/>
</dbReference>
<dbReference type="PANTHER" id="PTHR43334">
    <property type="entry name" value="ACETATE--COA LIGASE [ADP-FORMING]"/>
    <property type="match status" value="1"/>
</dbReference>
<dbReference type="GO" id="GO:0005524">
    <property type="term" value="F:ATP binding"/>
    <property type="evidence" value="ECO:0007669"/>
    <property type="project" value="UniProtKB-UniRule"/>
</dbReference>
<evidence type="ECO:0000256" key="1">
    <source>
        <dbReference type="ARBA" id="ARBA00022598"/>
    </source>
</evidence>
<dbReference type="InterPro" id="IPR036291">
    <property type="entry name" value="NAD(P)-bd_dom_sf"/>
</dbReference>
<dbReference type="RefSeq" id="WP_208676330.1">
    <property type="nucleotide sequence ID" value="NZ_CP030139.2"/>
</dbReference>
<dbReference type="InterPro" id="IPR003781">
    <property type="entry name" value="CoA-bd"/>
</dbReference>
<dbReference type="PROSITE" id="PS51186">
    <property type="entry name" value="GNAT"/>
    <property type="match status" value="1"/>
</dbReference>
<feature type="domain" description="N-acetyltransferase" evidence="6">
    <location>
        <begin position="740"/>
        <end position="901"/>
    </location>
</feature>
<sequence>MAFHDVLGHQPHPLDAIFRPRRVAVVGASEKPGSVGRTLLWNLIQSPFGGTVYPVNPRRESILGIQAYPNLRALPEPVDLVVIAIPAPKVPAIIADCVALGIRGAIVLSAGFKEIGPAGQALEAEIQQLARQGNLRLIGPNCLGLMNPLTGLNATFADGAAQPGNLAFISQSGALCTSILDWSRRENVGFSAFVSIGSMLDVSWGDLIYYFGDDPHTQSIVLYMESIGQARSFLSAAREVALSKPIIVIKAGRTAAAAQAAASHTGALAGSDAVLDAAFQRCGVLRVDSIDELFSMSEVLAKQPRPKGRRLTILTNAGGPGVLATDALIQGGGSLAPLAPETIAALDRVLPVHWSHGNPIDVLGDATADRYGEAIQIAAGDPNSDGLLVILTPQAMTDPSAIAQTLADYTAQSAKPILASWMGGDRVAAGEALLNRAHISTFAYPDAAARTFNLLWQYSDNLNSLYETPTLVPDPEQDPARVEAILEAALASDRTLLSELESKQILAAYGIPTIPGVIATTPAEAVAIAADYGYPVVAKLHSHTITHKSDVGGVQLNLQNAIAVEQAFAAIQSRVPEADFLGVCIQPQIAQQGYELIVGASLDPQFGPVLLFGSGGRLVEVYEDRALGLPPLNTTLAERLMEKTRIWTALQGVRGQAAVDFEALKALLVRFSRLVLEQPRIREIEINPLLATPGGGLLALDARVVLHPASCDRADLPRAAIRPYPSHYQTRVQLKDGQTVQLRPIRPEDEPLVVDFHRSLSEETVYRRYAHLIKLDHRIRHTRLTRVCFVDYDQEMAIVAEREQNGQPQIIGIGRLSAIHGSRDREFAITISDAYQDQGLGRQILSHLIAIGRAERCDRLIGWILQSNRAMIHLAEQLGFSLSRDREEMVEVQLPLQDPVPVA</sequence>
<proteinExistence type="predicted"/>
<dbReference type="InterPro" id="IPR043938">
    <property type="entry name" value="Ligase_CoA_dom"/>
</dbReference>
<dbReference type="CDD" id="cd04301">
    <property type="entry name" value="NAT_SF"/>
    <property type="match status" value="1"/>
</dbReference>
<gene>
    <name evidence="7" type="ORF">DOP62_05565</name>
</gene>
<dbReference type="GO" id="GO:0016747">
    <property type="term" value="F:acyltransferase activity, transferring groups other than amino-acyl groups"/>
    <property type="evidence" value="ECO:0007669"/>
    <property type="project" value="InterPro"/>
</dbReference>
<evidence type="ECO:0000256" key="2">
    <source>
        <dbReference type="ARBA" id="ARBA00022741"/>
    </source>
</evidence>